<dbReference type="Pfam" id="PF12772">
    <property type="entry name" value="GHBP"/>
    <property type="match status" value="2"/>
</dbReference>
<feature type="region of interest" description="Disordered" evidence="4">
    <location>
        <begin position="434"/>
        <end position="526"/>
    </location>
</feature>
<feature type="chain" id="PRO_5026206078" evidence="6">
    <location>
        <begin position="20"/>
        <end position="577"/>
    </location>
</feature>
<keyword evidence="3" id="KW-0325">Glycoprotein</keyword>
<evidence type="ECO:0000256" key="2">
    <source>
        <dbReference type="ARBA" id="ARBA00023170"/>
    </source>
</evidence>
<dbReference type="SUPFAM" id="SSF49265">
    <property type="entry name" value="Fibronectin type III"/>
    <property type="match status" value="2"/>
</dbReference>
<gene>
    <name evidence="8" type="primary">ghr2</name>
</gene>
<keyword evidence="1 6" id="KW-0732">Signal</keyword>
<evidence type="ECO:0000313" key="8">
    <source>
        <dbReference type="EMBL" id="QIQ08126.1"/>
    </source>
</evidence>
<dbReference type="PROSITE" id="PS50853">
    <property type="entry name" value="FN3"/>
    <property type="match status" value="1"/>
</dbReference>
<evidence type="ECO:0000259" key="7">
    <source>
        <dbReference type="PROSITE" id="PS50853"/>
    </source>
</evidence>
<name>A0A6G9HCR8_EPIAK</name>
<dbReference type="InterPro" id="IPR003961">
    <property type="entry name" value="FN3_dom"/>
</dbReference>
<feature type="compositionally biased region" description="Polar residues" evidence="4">
    <location>
        <begin position="495"/>
        <end position="510"/>
    </location>
</feature>
<dbReference type="InterPro" id="IPR036116">
    <property type="entry name" value="FN3_sf"/>
</dbReference>
<organism evidence="8">
    <name type="scientific">Epinephelus akaara</name>
    <name type="common">Hong Kong grouper</name>
    <name type="synonym">Serranus akaara</name>
    <dbReference type="NCBI Taxonomy" id="215347"/>
    <lineage>
        <taxon>Eukaryota</taxon>
        <taxon>Metazoa</taxon>
        <taxon>Chordata</taxon>
        <taxon>Craniata</taxon>
        <taxon>Vertebrata</taxon>
        <taxon>Euteleostomi</taxon>
        <taxon>Actinopterygii</taxon>
        <taxon>Neopterygii</taxon>
        <taxon>Teleostei</taxon>
        <taxon>Neoteleostei</taxon>
        <taxon>Acanthomorphata</taxon>
        <taxon>Eupercaria</taxon>
        <taxon>Perciformes</taxon>
        <taxon>Serranoidei</taxon>
        <taxon>Serranidae</taxon>
        <taxon>Epinephelinae</taxon>
        <taxon>Epinephelini</taxon>
        <taxon>Epinephelus</taxon>
    </lineage>
</organism>
<evidence type="ECO:0000256" key="5">
    <source>
        <dbReference type="SAM" id="Phobius"/>
    </source>
</evidence>
<keyword evidence="5" id="KW-1133">Transmembrane helix</keyword>
<evidence type="ECO:0000256" key="1">
    <source>
        <dbReference type="ARBA" id="ARBA00022729"/>
    </source>
</evidence>
<dbReference type="InterPro" id="IPR013783">
    <property type="entry name" value="Ig-like_fold"/>
</dbReference>
<feature type="transmembrane region" description="Helical" evidence="5">
    <location>
        <begin position="243"/>
        <end position="265"/>
    </location>
</feature>
<keyword evidence="5" id="KW-0472">Membrane</keyword>
<keyword evidence="2 8" id="KW-0675">Receptor</keyword>
<sequence>MAAAFTMLFFFLHIFTASALESASEQVLPDVHPHLTGCVSANMETFRCRWNVGTSKSLSEPGALRLFYINKKSPHAPPKEWSECPHYSTDRPNECFFNETHTSVWTPYHVQLSSRDQAILYDENSFHVEDIVKPDPPFSVNWTLLNVSLTGTHYDIIVNWKPPQSADVETGWMRLQYEVQYRKVNSDLWEALDLVTSTHCSIFGLQTNVNHEVRVRCKMFGRKEFGEFSDSAFLHVPSKVSRFPVVALLIFGALCLVTILMLVIISQQEKLMVILLPPVPGPKIRGIDPELLKKGKLRELTSILGGPPDLRPELYNNDPWVEFIDLDIEEQSDRLTDLDTDCLMERSLSSNCSPLSIGFRDDDSGRASCCDPDLPSDPEPSPFIPLIPSQIHSKEPACLTPCEPNSPVQSPTAGEPFFVAPGREAMYTKVSEVKSSGKVLLSPEEQTEVEKPTSKDTEKEKMAEKEKEKKEFQLLVVNPEHGGYTSELNAGKMSPRSSSGDMSEPCQTGDSPYHESDPTPVSPLSPAPVYTVVEGVDMQNSLLLTPNSTPAPQLIIPKTVPTPDGYLTPDLLGSITP</sequence>
<evidence type="ECO:0000256" key="4">
    <source>
        <dbReference type="SAM" id="MobiDB-lite"/>
    </source>
</evidence>
<protein>
    <submittedName>
        <fullName evidence="8">Growth hormone receptor 2</fullName>
    </submittedName>
</protein>
<dbReference type="EMBL" id="MN306321">
    <property type="protein sequence ID" value="QIQ08126.1"/>
    <property type="molecule type" value="mRNA"/>
</dbReference>
<feature type="compositionally biased region" description="Basic and acidic residues" evidence="4">
    <location>
        <begin position="448"/>
        <end position="472"/>
    </location>
</feature>
<evidence type="ECO:0000256" key="6">
    <source>
        <dbReference type="SAM" id="SignalP"/>
    </source>
</evidence>
<evidence type="ECO:0000256" key="3">
    <source>
        <dbReference type="ARBA" id="ARBA00023180"/>
    </source>
</evidence>
<dbReference type="InterPro" id="IPR015152">
    <property type="entry name" value="Growth/epo_recpt_lig-bind"/>
</dbReference>
<dbReference type="CDD" id="cd00063">
    <property type="entry name" value="FN3"/>
    <property type="match status" value="1"/>
</dbReference>
<feature type="signal peptide" evidence="6">
    <location>
        <begin position="1"/>
        <end position="19"/>
    </location>
</feature>
<keyword evidence="5" id="KW-0812">Transmembrane</keyword>
<dbReference type="InterPro" id="IPR025871">
    <property type="entry name" value="GHBP"/>
</dbReference>
<dbReference type="Pfam" id="PF09067">
    <property type="entry name" value="EpoR_lig-bind"/>
    <property type="match status" value="1"/>
</dbReference>
<dbReference type="AlphaFoldDB" id="A0A6G9HCR8"/>
<dbReference type="Gene3D" id="2.60.40.10">
    <property type="entry name" value="Immunoglobulins"/>
    <property type="match status" value="2"/>
</dbReference>
<feature type="domain" description="Fibronectin type-III" evidence="7">
    <location>
        <begin position="136"/>
        <end position="239"/>
    </location>
</feature>
<proteinExistence type="evidence at transcript level"/>
<reference evidence="8" key="1">
    <citation type="submission" date="2019-08" db="EMBL/GenBank/DDBJ databases">
        <title>Growth hormone and its receptors in red-spotted grouper (Epinephelus akaara): Molecular identification, and effects of yeast recombinant grouper GH on growth control.</title>
        <authorList>
            <person name="Yuan X."/>
            <person name="Lin Y."/>
            <person name="Qin J."/>
            <person name="Zhang Y."/>
            <person name="Yang G."/>
            <person name="Cai R."/>
            <person name="Liao Z."/>
            <person name="Sun C."/>
            <person name="Li W."/>
        </authorList>
    </citation>
    <scope>NUCLEOTIDE SEQUENCE</scope>
</reference>
<accession>A0A6G9HCR8</accession>